<reference evidence="4 5" key="1">
    <citation type="journal article" date="2014" name="Nat. Genet.">
        <title>Whole-genome sequence of a flatfish provides insights into ZW sex chromosome evolution and adaptation to a benthic lifestyle.</title>
        <authorList>
            <person name="Chen S."/>
            <person name="Zhang G."/>
            <person name="Shao C."/>
            <person name="Huang Q."/>
            <person name="Liu G."/>
            <person name="Zhang P."/>
            <person name="Song W."/>
            <person name="An N."/>
            <person name="Chalopin D."/>
            <person name="Volff J.N."/>
            <person name="Hong Y."/>
            <person name="Li Q."/>
            <person name="Sha Z."/>
            <person name="Zhou H."/>
            <person name="Xie M."/>
            <person name="Yu Q."/>
            <person name="Liu Y."/>
            <person name="Xiang H."/>
            <person name="Wang N."/>
            <person name="Wu K."/>
            <person name="Yang C."/>
            <person name="Zhou Q."/>
            <person name="Liao X."/>
            <person name="Yang L."/>
            <person name="Hu Q."/>
            <person name="Zhang J."/>
            <person name="Meng L."/>
            <person name="Jin L."/>
            <person name="Tian Y."/>
            <person name="Lian J."/>
            <person name="Yang J."/>
            <person name="Miao G."/>
            <person name="Liu S."/>
            <person name="Liang Z."/>
            <person name="Yan F."/>
            <person name="Li Y."/>
            <person name="Sun B."/>
            <person name="Zhang H."/>
            <person name="Zhang J."/>
            <person name="Zhu Y."/>
            <person name="Du M."/>
            <person name="Zhao Y."/>
            <person name="Schartl M."/>
            <person name="Tang Q."/>
            <person name="Wang J."/>
        </authorList>
    </citation>
    <scope>NUCLEOTIDE SEQUENCE</scope>
</reference>
<dbReference type="RefSeq" id="XP_008333804.1">
    <property type="nucleotide sequence ID" value="XM_008335582.3"/>
</dbReference>
<accession>A0A3P8VFG7</accession>
<feature type="chain" id="PRO_5018074570" evidence="2">
    <location>
        <begin position="20"/>
        <end position="118"/>
    </location>
</feature>
<dbReference type="GeneID" id="103397355"/>
<dbReference type="InParanoid" id="A0A3P8VFG7"/>
<proteinExistence type="predicted"/>
<evidence type="ECO:0000256" key="1">
    <source>
        <dbReference type="ARBA" id="ARBA00022514"/>
    </source>
</evidence>
<dbReference type="InterPro" id="IPR001811">
    <property type="entry name" value="Chemokine_IL8-like_dom"/>
</dbReference>
<dbReference type="Pfam" id="PF00048">
    <property type="entry name" value="IL8"/>
    <property type="match status" value="1"/>
</dbReference>
<dbReference type="AlphaFoldDB" id="A0A3P8VFG7"/>
<keyword evidence="2" id="KW-0732">Signal</keyword>
<dbReference type="OMA" id="NTWSSTR"/>
<evidence type="ECO:0000256" key="2">
    <source>
        <dbReference type="SAM" id="SignalP"/>
    </source>
</evidence>
<dbReference type="Gene3D" id="2.40.50.40">
    <property type="match status" value="1"/>
</dbReference>
<keyword evidence="1" id="KW-0202">Cytokine</keyword>
<reference evidence="4" key="2">
    <citation type="submission" date="2025-08" db="UniProtKB">
        <authorList>
            <consortium name="Ensembl"/>
        </authorList>
    </citation>
    <scope>IDENTIFICATION</scope>
</reference>
<evidence type="ECO:0000259" key="3">
    <source>
        <dbReference type="Pfam" id="PF00048"/>
    </source>
</evidence>
<feature type="signal peptide" evidence="2">
    <location>
        <begin position="1"/>
        <end position="19"/>
    </location>
</feature>
<dbReference type="GO" id="GO:0005615">
    <property type="term" value="C:extracellular space"/>
    <property type="evidence" value="ECO:0007669"/>
    <property type="project" value="UniProtKB-KW"/>
</dbReference>
<name>A0A3P8VFG7_CYNSE</name>
<dbReference type="Proteomes" id="UP000265120">
    <property type="component" value="Chromosome Z"/>
</dbReference>
<keyword evidence="5" id="KW-1185">Reference proteome</keyword>
<evidence type="ECO:0000313" key="5">
    <source>
        <dbReference type="Proteomes" id="UP000265120"/>
    </source>
</evidence>
<feature type="domain" description="Chemokine interleukin-8-like" evidence="3">
    <location>
        <begin position="26"/>
        <end position="81"/>
    </location>
</feature>
<dbReference type="GO" id="GO:0008009">
    <property type="term" value="F:chemokine activity"/>
    <property type="evidence" value="ECO:0007669"/>
    <property type="project" value="InterPro"/>
</dbReference>
<sequence length="118" mass="13061">MNSATVVLLSCLLILCAQAQPHRSKKCKCLNGSISHIKLELLRKISVPVFHKPSSFCPQLEIIIVLENKVKCVNPESPLGKLLQRNKSRQEIAALTTTRATVQQTQEPQLVHDVVAAQ</sequence>
<dbReference type="SUPFAM" id="SSF54117">
    <property type="entry name" value="Interleukin 8-like chemokines"/>
    <property type="match status" value="1"/>
</dbReference>
<dbReference type="GO" id="GO:0006955">
    <property type="term" value="P:immune response"/>
    <property type="evidence" value="ECO:0007669"/>
    <property type="project" value="InterPro"/>
</dbReference>
<dbReference type="FunCoup" id="A0A3P8VFG7">
    <property type="interactions" value="72"/>
</dbReference>
<reference evidence="4" key="3">
    <citation type="submission" date="2025-09" db="UniProtKB">
        <authorList>
            <consortium name="Ensembl"/>
        </authorList>
    </citation>
    <scope>IDENTIFICATION</scope>
</reference>
<dbReference type="STRING" id="244447.ENSCSEP00000012999"/>
<dbReference type="InterPro" id="IPR036048">
    <property type="entry name" value="Interleukin_8-like_sf"/>
</dbReference>
<protein>
    <submittedName>
        <fullName evidence="4">C-X-C motif chemokine 10-like</fullName>
    </submittedName>
</protein>
<dbReference type="OrthoDB" id="8894385at2759"/>
<organism evidence="4 5">
    <name type="scientific">Cynoglossus semilaevis</name>
    <name type="common">Tongue sole</name>
    <dbReference type="NCBI Taxonomy" id="244447"/>
    <lineage>
        <taxon>Eukaryota</taxon>
        <taxon>Metazoa</taxon>
        <taxon>Chordata</taxon>
        <taxon>Craniata</taxon>
        <taxon>Vertebrata</taxon>
        <taxon>Euteleostomi</taxon>
        <taxon>Actinopterygii</taxon>
        <taxon>Neopterygii</taxon>
        <taxon>Teleostei</taxon>
        <taxon>Neoteleostei</taxon>
        <taxon>Acanthomorphata</taxon>
        <taxon>Carangaria</taxon>
        <taxon>Pleuronectiformes</taxon>
        <taxon>Pleuronectoidei</taxon>
        <taxon>Cynoglossidae</taxon>
        <taxon>Cynoglossinae</taxon>
        <taxon>Cynoglossus</taxon>
    </lineage>
</organism>
<dbReference type="Ensembl" id="ENSCSET00000013157.1">
    <property type="protein sequence ID" value="ENSCSEP00000012999.1"/>
    <property type="gene ID" value="ENSCSEG00000008396.1"/>
</dbReference>
<dbReference type="GeneTree" id="ENSGT01020000232589"/>
<evidence type="ECO:0000313" key="4">
    <source>
        <dbReference type="Ensembl" id="ENSCSEP00000012999.1"/>
    </source>
</evidence>
<dbReference type="KEGG" id="csem:103397355"/>